<dbReference type="InterPro" id="IPR014581">
    <property type="entry name" value="UCP033303"/>
</dbReference>
<organism evidence="1 2">
    <name type="scientific">Neomesorhizobium albiziae</name>
    <dbReference type="NCBI Taxonomy" id="335020"/>
    <lineage>
        <taxon>Bacteria</taxon>
        <taxon>Pseudomonadati</taxon>
        <taxon>Pseudomonadota</taxon>
        <taxon>Alphaproteobacteria</taxon>
        <taxon>Hyphomicrobiales</taxon>
        <taxon>Phyllobacteriaceae</taxon>
        <taxon>Neomesorhizobium</taxon>
    </lineage>
</organism>
<dbReference type="EMBL" id="FOSL01000058">
    <property type="protein sequence ID" value="SFL20892.1"/>
    <property type="molecule type" value="Genomic_DNA"/>
</dbReference>
<proteinExistence type="predicted"/>
<evidence type="ECO:0000313" key="1">
    <source>
        <dbReference type="EMBL" id="SFL20892.1"/>
    </source>
</evidence>
<dbReference type="Proteomes" id="UP000323300">
    <property type="component" value="Unassembled WGS sequence"/>
</dbReference>
<evidence type="ECO:0008006" key="3">
    <source>
        <dbReference type="Google" id="ProtNLM"/>
    </source>
</evidence>
<dbReference type="OrthoDB" id="9802256at2"/>
<evidence type="ECO:0000313" key="2">
    <source>
        <dbReference type="Proteomes" id="UP000323300"/>
    </source>
</evidence>
<protein>
    <recommendedName>
        <fullName evidence="3">DUF1326 domain-containing protein</fullName>
    </recommendedName>
</protein>
<sequence>MAIDWSIEATTFGNCNCDYNCPCQFELRPTQGHCRGFEVGRIERGHFGEVQLDGLCYALTYAWPGAVFEGNGSMQAIIDQNADEQQRQALITVLHGGETEEAKTHWWVFHAMSSTVHEPLFKLFEFEVDIEGRTARVSISGVLESTGRPIISPATGDEHRVRIDFPAGIEFDIAEIGSASTQAKGAVPLDLNDSYGQFNMVRHSGTGVVHKRA</sequence>
<gene>
    <name evidence="1" type="ORF">SAMN04488498_1583</name>
</gene>
<dbReference type="Pfam" id="PF07040">
    <property type="entry name" value="DUF1326"/>
    <property type="match status" value="1"/>
</dbReference>
<dbReference type="PIRSF" id="PIRSF033303">
    <property type="entry name" value="UCP033303"/>
    <property type="match status" value="1"/>
</dbReference>
<dbReference type="InterPro" id="IPR009758">
    <property type="entry name" value="DUF1326"/>
</dbReference>
<name>A0A1I4FSK3_9HYPH</name>
<accession>A0A1I4FSK3</accession>
<keyword evidence="2" id="KW-1185">Reference proteome</keyword>
<dbReference type="RefSeq" id="WP_149764593.1">
    <property type="nucleotide sequence ID" value="NZ_BSPE01000079.1"/>
</dbReference>
<dbReference type="AlphaFoldDB" id="A0A1I4FSK3"/>
<reference evidence="1 2" key="1">
    <citation type="submission" date="2016-10" db="EMBL/GenBank/DDBJ databases">
        <authorList>
            <person name="Varghese N."/>
            <person name="Submissions S."/>
        </authorList>
    </citation>
    <scope>NUCLEOTIDE SEQUENCE [LARGE SCALE GENOMIC DNA]</scope>
    <source>
        <strain evidence="1 2">DSM 21822</strain>
    </source>
</reference>